<proteinExistence type="predicted"/>
<feature type="chain" id="PRO_5015134212" evidence="1">
    <location>
        <begin position="25"/>
        <end position="137"/>
    </location>
</feature>
<reference evidence="2 3" key="1">
    <citation type="submission" date="2018-03" db="EMBL/GenBank/DDBJ databases">
        <title>The draft genome of Mesorhizobium soli JCM 19897.</title>
        <authorList>
            <person name="Li L."/>
            <person name="Liu L."/>
            <person name="Liang L."/>
            <person name="Wang T."/>
            <person name="Zhang X."/>
        </authorList>
    </citation>
    <scope>NUCLEOTIDE SEQUENCE [LARGE SCALE GENOMIC DNA]</scope>
    <source>
        <strain evidence="2 3">JCM 19897</strain>
    </source>
</reference>
<dbReference type="OrthoDB" id="8231111at2"/>
<accession>A0A2P7SDJ2</accession>
<keyword evidence="1" id="KW-0732">Signal</keyword>
<dbReference type="EMBL" id="PXYL01000006">
    <property type="protein sequence ID" value="PSJ60381.1"/>
    <property type="molecule type" value="Genomic_DNA"/>
</dbReference>
<dbReference type="Proteomes" id="UP000240653">
    <property type="component" value="Unassembled WGS sequence"/>
</dbReference>
<evidence type="ECO:0000313" key="2">
    <source>
        <dbReference type="EMBL" id="PSJ60381.1"/>
    </source>
</evidence>
<protein>
    <submittedName>
        <fullName evidence="2">Uncharacterized protein</fullName>
    </submittedName>
</protein>
<evidence type="ECO:0000256" key="1">
    <source>
        <dbReference type="SAM" id="SignalP"/>
    </source>
</evidence>
<feature type="signal peptide" evidence="1">
    <location>
        <begin position="1"/>
        <end position="24"/>
    </location>
</feature>
<name>A0A2P7SDJ2_9HYPH</name>
<organism evidence="2 3">
    <name type="scientific">Pseudaminobacter soli</name>
    <name type="common">ex Li et al. 2025</name>
    <dbReference type="NCBI Taxonomy" id="1295366"/>
    <lineage>
        <taxon>Bacteria</taxon>
        <taxon>Pseudomonadati</taxon>
        <taxon>Pseudomonadota</taxon>
        <taxon>Alphaproteobacteria</taxon>
        <taxon>Hyphomicrobiales</taxon>
        <taxon>Phyllobacteriaceae</taxon>
        <taxon>Pseudaminobacter</taxon>
    </lineage>
</organism>
<comment type="caution">
    <text evidence="2">The sequence shown here is derived from an EMBL/GenBank/DDBJ whole genome shotgun (WGS) entry which is preliminary data.</text>
</comment>
<sequence length="137" mass="14689">MAGRKTVVILAIGTTLAVSTQAFAVTMKELQGAWAIEGSDCANTFKKSGGKVTFKNPGSEVTSGVIVTGNKIVSPDLSCTAVSIKPEKDRLSAKLSCADTILIQSMSMSFKITGNDTFERFDPSYPTMAFSYRRCKM</sequence>
<dbReference type="AlphaFoldDB" id="A0A2P7SDJ2"/>
<evidence type="ECO:0000313" key="3">
    <source>
        <dbReference type="Proteomes" id="UP000240653"/>
    </source>
</evidence>
<gene>
    <name evidence="2" type="ORF">C7I85_14650</name>
</gene>
<dbReference type="RefSeq" id="WP_106724714.1">
    <property type="nucleotide sequence ID" value="NZ_PXYL01000006.1"/>
</dbReference>
<keyword evidence="3" id="KW-1185">Reference proteome</keyword>